<name>A0A3M2L106_9NOCA</name>
<feature type="chain" id="PRO_5018097662" description="Ig-like domain repeat protein" evidence="1">
    <location>
        <begin position="34"/>
        <end position="175"/>
    </location>
</feature>
<proteinExistence type="predicted"/>
<keyword evidence="3" id="KW-1185">Reference proteome</keyword>
<evidence type="ECO:0008006" key="4">
    <source>
        <dbReference type="Google" id="ProtNLM"/>
    </source>
</evidence>
<keyword evidence="1" id="KW-0732">Signal</keyword>
<reference evidence="2 3" key="1">
    <citation type="submission" date="2018-10" db="EMBL/GenBank/DDBJ databases">
        <title>Isolation from cow dung.</title>
        <authorList>
            <person name="Ling L."/>
        </authorList>
    </citation>
    <scope>NUCLEOTIDE SEQUENCE [LARGE SCALE GENOMIC DNA]</scope>
    <source>
        <strain evidence="2 3">NEAU-LL90</strain>
    </source>
</reference>
<organism evidence="2 3">
    <name type="scientific">Nocardia stercoris</name>
    <dbReference type="NCBI Taxonomy" id="2483361"/>
    <lineage>
        <taxon>Bacteria</taxon>
        <taxon>Bacillati</taxon>
        <taxon>Actinomycetota</taxon>
        <taxon>Actinomycetes</taxon>
        <taxon>Mycobacteriales</taxon>
        <taxon>Nocardiaceae</taxon>
        <taxon>Nocardia</taxon>
    </lineage>
</organism>
<feature type="signal peptide" evidence="1">
    <location>
        <begin position="1"/>
        <end position="33"/>
    </location>
</feature>
<protein>
    <recommendedName>
        <fullName evidence="4">Ig-like domain repeat protein</fullName>
    </recommendedName>
</protein>
<evidence type="ECO:0000256" key="1">
    <source>
        <dbReference type="SAM" id="SignalP"/>
    </source>
</evidence>
<evidence type="ECO:0000313" key="2">
    <source>
        <dbReference type="EMBL" id="RMI29485.1"/>
    </source>
</evidence>
<dbReference type="EMBL" id="RFFH01000014">
    <property type="protein sequence ID" value="RMI29485.1"/>
    <property type="molecule type" value="Genomic_DNA"/>
</dbReference>
<comment type="caution">
    <text evidence="2">The sequence shown here is derived from an EMBL/GenBank/DDBJ whole genome shotgun (WGS) entry which is preliminary data.</text>
</comment>
<accession>A0A3M2L106</accession>
<dbReference type="Proteomes" id="UP000279275">
    <property type="component" value="Unassembled WGS sequence"/>
</dbReference>
<evidence type="ECO:0000313" key="3">
    <source>
        <dbReference type="Proteomes" id="UP000279275"/>
    </source>
</evidence>
<gene>
    <name evidence="2" type="ORF">EBN03_25745</name>
</gene>
<dbReference type="AlphaFoldDB" id="A0A3M2L106"/>
<dbReference type="RefSeq" id="WP_122190717.1">
    <property type="nucleotide sequence ID" value="NZ_RFFH01000014.1"/>
</dbReference>
<sequence length="175" mass="16909">MIERARLTQCTTQLGLAAATTAAVLAGAPNAVADVTANGLAAPTCPIVVGPDATPGTPGPVPITVATQPGVGVELVDTVEAVVNGGPAVRTTTDLGHTAGGAGFTLTVPWAATLGDHTITGTLDNGAKVGPLKISVLEHSTTPYVGGCTQSTVGSAAGTPIIGPWVTALGLGGLS</sequence>